<dbReference type="PRINTS" id="PR01183">
    <property type="entry name" value="RIBORDTASEM1"/>
</dbReference>
<evidence type="ECO:0000259" key="4">
    <source>
        <dbReference type="Pfam" id="PF00317"/>
    </source>
</evidence>
<evidence type="ECO:0000256" key="2">
    <source>
        <dbReference type="ARBA" id="ARBA00012274"/>
    </source>
</evidence>
<dbReference type="NCBIfam" id="NF006577">
    <property type="entry name" value="PRK09102.1"/>
    <property type="match status" value="1"/>
</dbReference>
<feature type="domain" description="Ribonucleotide reductase large subunit C-terminal" evidence="5">
    <location>
        <begin position="98"/>
        <end position="401"/>
    </location>
</feature>
<evidence type="ECO:0000313" key="6">
    <source>
        <dbReference type="EMBL" id="QJA53106.1"/>
    </source>
</evidence>
<organism evidence="6">
    <name type="scientific">viral metagenome</name>
    <dbReference type="NCBI Taxonomy" id="1070528"/>
    <lineage>
        <taxon>unclassified sequences</taxon>
        <taxon>metagenomes</taxon>
        <taxon>organismal metagenomes</taxon>
    </lineage>
</organism>
<dbReference type="EMBL" id="MT144886">
    <property type="protein sequence ID" value="QJI00931.1"/>
    <property type="molecule type" value="Genomic_DNA"/>
</dbReference>
<dbReference type="GO" id="GO:0004748">
    <property type="term" value="F:ribonucleoside-diphosphate reductase activity, thioredoxin disulfide as acceptor"/>
    <property type="evidence" value="ECO:0007669"/>
    <property type="project" value="UniProtKB-EC"/>
</dbReference>
<dbReference type="UniPathway" id="UPA00326"/>
<sequence>MNTPIKVDYDRDGLLTPQARDLLTEFYLMPGEHSPQDAFARAAVAFCEGDFGLAQRIYDAVSQLHFMYSSPILSNAPMVRLNTQGQLIHLDVGAMPISCFKSFVPDTRKGLIDHQSELAWLSVMGGGVGGHWDAIRAISKKAPGPIPFLKVADSGMLAWKQGTTRKGSYAAYLDVSHPDIIEFLQIRVPTGGDVNRKTLNLHHAVNIPDAFMAAVYADADWHLRCPHSGEVRGTVKARQLWERILEVRFRTGEPYLNFIDAANRELNPFQKALGLRIHGSNLCNEIHLATDAQRTAVCCLSSLNLETFDEWPEGLVADVTRFLDNVLTFFIRYAPEPLKKAVYSATQERSIGIGAMGFHSYLQKHGVPFESAVAVGINKTIFSLIKAEAVAESERLAQERGEPGDLIGSGRRNAHLLAIAPNANSSIIAGCSPSIEPWRSNYYVHRTRVGSHVLKNKHLQAVLQKYGKDDNETWTSILEHDGSVQHLDFLDGTDKEVFKTFPELDQHWVVKHAADRQLWVCQGQSVNVFFAAGSPRSYVNSVHLSAHKGGLKGLYYLRTTTGHAAEKVSRKVERQALGEAPKEEECLSCHG</sequence>
<dbReference type="GO" id="GO:0009263">
    <property type="term" value="P:deoxyribonucleotide biosynthetic process"/>
    <property type="evidence" value="ECO:0007669"/>
    <property type="project" value="InterPro"/>
</dbReference>
<dbReference type="AlphaFoldDB" id="A0A6H1ZYU9"/>
<comment type="similarity">
    <text evidence="1">Belongs to the ribonucleoside diphosphate reductase large chain family.</text>
</comment>
<reference evidence="6" key="1">
    <citation type="submission" date="2020-03" db="EMBL/GenBank/DDBJ databases">
        <title>The deep terrestrial virosphere.</title>
        <authorList>
            <person name="Holmfeldt K."/>
            <person name="Nilsson E."/>
            <person name="Simone D."/>
            <person name="Lopez-Fernandez M."/>
            <person name="Wu X."/>
            <person name="de Brujin I."/>
            <person name="Lundin D."/>
            <person name="Andersson A."/>
            <person name="Bertilsson S."/>
            <person name="Dopson M."/>
        </authorList>
    </citation>
    <scope>NUCLEOTIDE SEQUENCE</scope>
    <source>
        <strain evidence="6">TM448A03236</strain>
        <strain evidence="7">TM448B02175</strain>
    </source>
</reference>
<proteinExistence type="inferred from homology"/>
<gene>
    <name evidence="6" type="ORF">TM448A03236_0004</name>
    <name evidence="7" type="ORF">TM448B02175_0006</name>
</gene>
<evidence type="ECO:0000313" key="7">
    <source>
        <dbReference type="EMBL" id="QJI00931.1"/>
    </source>
</evidence>
<dbReference type="GO" id="GO:0005524">
    <property type="term" value="F:ATP binding"/>
    <property type="evidence" value="ECO:0007669"/>
    <property type="project" value="InterPro"/>
</dbReference>
<feature type="domain" description="Ribonucleotide reductase large subunit C-terminal" evidence="5">
    <location>
        <begin position="409"/>
        <end position="557"/>
    </location>
</feature>
<dbReference type="InterPro" id="IPR039718">
    <property type="entry name" value="Rrm1"/>
</dbReference>
<feature type="domain" description="Ribonucleotide reductase large subunit N-terminal" evidence="4">
    <location>
        <begin position="15"/>
        <end position="76"/>
    </location>
</feature>
<keyword evidence="3" id="KW-0560">Oxidoreductase</keyword>
<accession>A0A6H1ZYU9</accession>
<dbReference type="InterPro" id="IPR000788">
    <property type="entry name" value="RNR_lg_C"/>
</dbReference>
<dbReference type="Gene3D" id="3.20.70.20">
    <property type="match status" value="1"/>
</dbReference>
<dbReference type="EC" id="1.17.4.1" evidence="2"/>
<dbReference type="Pfam" id="PF02867">
    <property type="entry name" value="Ribonuc_red_lgC"/>
    <property type="match status" value="2"/>
</dbReference>
<dbReference type="GO" id="GO:0005971">
    <property type="term" value="C:ribonucleoside-diphosphate reductase complex"/>
    <property type="evidence" value="ECO:0007669"/>
    <property type="project" value="TreeGrafter"/>
</dbReference>
<dbReference type="SUPFAM" id="SSF48168">
    <property type="entry name" value="R1 subunit of ribonucleotide reductase, N-terminal domain"/>
    <property type="match status" value="1"/>
</dbReference>
<dbReference type="Pfam" id="PF00317">
    <property type="entry name" value="Ribonuc_red_lgN"/>
    <property type="match status" value="1"/>
</dbReference>
<dbReference type="EMBL" id="MT144394">
    <property type="protein sequence ID" value="QJA53106.1"/>
    <property type="molecule type" value="Genomic_DNA"/>
</dbReference>
<evidence type="ECO:0000256" key="1">
    <source>
        <dbReference type="ARBA" id="ARBA00010406"/>
    </source>
</evidence>
<evidence type="ECO:0000259" key="5">
    <source>
        <dbReference type="Pfam" id="PF02867"/>
    </source>
</evidence>
<evidence type="ECO:0000256" key="3">
    <source>
        <dbReference type="ARBA" id="ARBA00023002"/>
    </source>
</evidence>
<dbReference type="InterPro" id="IPR008926">
    <property type="entry name" value="RNR_R1-su_N"/>
</dbReference>
<name>A0A6H1ZYU9_9ZZZZ</name>
<dbReference type="PANTHER" id="PTHR11573:SF6">
    <property type="entry name" value="RIBONUCLEOSIDE-DIPHOSPHATE REDUCTASE LARGE SUBUNIT"/>
    <property type="match status" value="1"/>
</dbReference>
<dbReference type="SUPFAM" id="SSF51998">
    <property type="entry name" value="PFL-like glycyl radical enzymes"/>
    <property type="match status" value="1"/>
</dbReference>
<protein>
    <recommendedName>
        <fullName evidence="2">ribonucleoside-diphosphate reductase</fullName>
        <ecNumber evidence="2">1.17.4.1</ecNumber>
    </recommendedName>
</protein>
<dbReference type="PANTHER" id="PTHR11573">
    <property type="entry name" value="RIBONUCLEOSIDE-DIPHOSPHATE REDUCTASE LARGE CHAIN"/>
    <property type="match status" value="1"/>
</dbReference>
<dbReference type="InterPro" id="IPR013509">
    <property type="entry name" value="RNR_lsu_N"/>
</dbReference>